<name>A0ABV0RJV2_9TELE</name>
<sequence>AAQKLSLSRRKKSQLGPSSPPAEAPGPPLLYTGGFSGALQLSPPAIPPCLLRAGSKVKDTPGMGKVRVMVRICSAHSNESSESMSFLKNSQLNTISALAPPPPGKTYTMIGRDCSTQSLGVAPTAISWLFKVIEERREKSGARFSVRVSAVEISGREETLTDLLAELSSSAGSQQEAPGAAVSLREDPVCGSQVHRNTMSASTFYKHIPPM</sequence>
<evidence type="ECO:0000256" key="6">
    <source>
        <dbReference type="SAM" id="MobiDB-lite"/>
    </source>
</evidence>
<dbReference type="InterPro" id="IPR027640">
    <property type="entry name" value="Kinesin-like_fam"/>
</dbReference>
<dbReference type="PANTHER" id="PTHR21608:SF5">
    <property type="entry name" value="KINESIN FAMILY MEMBER 26AA"/>
    <property type="match status" value="1"/>
</dbReference>
<comment type="similarity">
    <text evidence="5">Belongs to the TRAFAC class myosin-kinesin ATPase superfamily. Kinesin family.</text>
</comment>
<organism evidence="8 9">
    <name type="scientific">Xenoophorus captivus</name>
    <dbReference type="NCBI Taxonomy" id="1517983"/>
    <lineage>
        <taxon>Eukaryota</taxon>
        <taxon>Metazoa</taxon>
        <taxon>Chordata</taxon>
        <taxon>Craniata</taxon>
        <taxon>Vertebrata</taxon>
        <taxon>Euteleostomi</taxon>
        <taxon>Actinopterygii</taxon>
        <taxon>Neopterygii</taxon>
        <taxon>Teleostei</taxon>
        <taxon>Neoteleostei</taxon>
        <taxon>Acanthomorphata</taxon>
        <taxon>Ovalentaria</taxon>
        <taxon>Atherinomorphae</taxon>
        <taxon>Cyprinodontiformes</taxon>
        <taxon>Goodeidae</taxon>
        <taxon>Xenoophorus</taxon>
    </lineage>
</organism>
<reference evidence="8 9" key="1">
    <citation type="submission" date="2021-06" db="EMBL/GenBank/DDBJ databases">
        <authorList>
            <person name="Palmer J.M."/>
        </authorList>
    </citation>
    <scope>NUCLEOTIDE SEQUENCE [LARGE SCALE GENOMIC DNA]</scope>
    <source>
        <strain evidence="8 9">XC_2019</strain>
        <tissue evidence="8">Muscle</tissue>
    </source>
</reference>
<comment type="subcellular location">
    <subcellularLocation>
        <location evidence="1">Cytoplasm</location>
        <location evidence="1">Cytoskeleton</location>
    </subcellularLocation>
</comment>
<accession>A0ABV0RJV2</accession>
<dbReference type="InterPro" id="IPR036961">
    <property type="entry name" value="Kinesin_motor_dom_sf"/>
</dbReference>
<evidence type="ECO:0000259" key="7">
    <source>
        <dbReference type="PROSITE" id="PS50067"/>
    </source>
</evidence>
<evidence type="ECO:0000313" key="9">
    <source>
        <dbReference type="Proteomes" id="UP001434883"/>
    </source>
</evidence>
<dbReference type="Pfam" id="PF00225">
    <property type="entry name" value="Kinesin"/>
    <property type="match status" value="1"/>
</dbReference>
<keyword evidence="4" id="KW-0206">Cytoskeleton</keyword>
<dbReference type="InterPro" id="IPR027417">
    <property type="entry name" value="P-loop_NTPase"/>
</dbReference>
<evidence type="ECO:0000256" key="1">
    <source>
        <dbReference type="ARBA" id="ARBA00004245"/>
    </source>
</evidence>
<keyword evidence="9" id="KW-1185">Reference proteome</keyword>
<feature type="region of interest" description="Disordered" evidence="6">
    <location>
        <begin position="1"/>
        <end position="29"/>
    </location>
</feature>
<feature type="domain" description="Kinesin motor" evidence="7">
    <location>
        <begin position="104"/>
        <end position="211"/>
    </location>
</feature>
<comment type="caution">
    <text evidence="8">The sequence shown here is derived from an EMBL/GenBank/DDBJ whole genome shotgun (WGS) entry which is preliminary data.</text>
</comment>
<dbReference type="PANTHER" id="PTHR21608">
    <property type="entry name" value="KINESIN-LIKE PROTEIN CG14535"/>
    <property type="match status" value="1"/>
</dbReference>
<keyword evidence="3" id="KW-0067">ATP-binding</keyword>
<dbReference type="Proteomes" id="UP001434883">
    <property type="component" value="Unassembled WGS sequence"/>
</dbReference>
<feature type="compositionally biased region" description="Pro residues" evidence="6">
    <location>
        <begin position="18"/>
        <end position="28"/>
    </location>
</feature>
<evidence type="ECO:0000256" key="4">
    <source>
        <dbReference type="ARBA" id="ARBA00023212"/>
    </source>
</evidence>
<protein>
    <recommendedName>
        <fullName evidence="7">Kinesin motor domain-containing protein</fullName>
    </recommendedName>
</protein>
<dbReference type="SUPFAM" id="SSF52540">
    <property type="entry name" value="P-loop containing nucleoside triphosphate hydrolases"/>
    <property type="match status" value="1"/>
</dbReference>
<proteinExistence type="inferred from homology"/>
<dbReference type="EMBL" id="JAHRIN010046141">
    <property type="protein sequence ID" value="MEQ2207838.1"/>
    <property type="molecule type" value="Genomic_DNA"/>
</dbReference>
<dbReference type="PROSITE" id="PS50067">
    <property type="entry name" value="KINESIN_MOTOR_2"/>
    <property type="match status" value="1"/>
</dbReference>
<evidence type="ECO:0000256" key="2">
    <source>
        <dbReference type="ARBA" id="ARBA00022741"/>
    </source>
</evidence>
<comment type="caution">
    <text evidence="5">Lacks conserved residue(s) required for the propagation of feature annotation.</text>
</comment>
<keyword evidence="4" id="KW-0963">Cytoplasm</keyword>
<dbReference type="Gene3D" id="3.40.850.10">
    <property type="entry name" value="Kinesin motor domain"/>
    <property type="match status" value="1"/>
</dbReference>
<dbReference type="InterPro" id="IPR001752">
    <property type="entry name" value="Kinesin_motor_dom"/>
</dbReference>
<feature type="non-terminal residue" evidence="8">
    <location>
        <position position="1"/>
    </location>
</feature>
<evidence type="ECO:0000313" key="8">
    <source>
        <dbReference type="EMBL" id="MEQ2207838.1"/>
    </source>
</evidence>
<evidence type="ECO:0000256" key="5">
    <source>
        <dbReference type="PROSITE-ProRule" id="PRU00283"/>
    </source>
</evidence>
<evidence type="ECO:0000256" key="3">
    <source>
        <dbReference type="ARBA" id="ARBA00022840"/>
    </source>
</evidence>
<keyword evidence="2" id="KW-0547">Nucleotide-binding</keyword>
<gene>
    <name evidence="8" type="ORF">XENOCAPTIV_019477</name>
</gene>